<sequence>MVVWSLLMLSFAFAGVYEIAEPDLLEELEAQKGRIISHLERMKSELKERIESFEGEKLFPAAENRTYYIDPTYCLEENIYYREKGKWKVLYPKGYCFNPIDYIPYEPPPMVVFNPCREEERRWVKKNYPEAVYVSTGCPIRNVRKLGVKTYFLTPELKEKLRLTETVSVVRISREKGLIEVEVVRVGAGGNKGGASGKAEGKAN</sequence>
<proteinExistence type="predicted"/>
<feature type="coiled-coil region" evidence="1">
    <location>
        <begin position="25"/>
        <end position="56"/>
    </location>
</feature>
<accession>A0A7C5L251</accession>
<dbReference type="AlphaFoldDB" id="A0A7C5L251"/>
<reference evidence="2" key="1">
    <citation type="journal article" date="2020" name="mSystems">
        <title>Genome- and Community-Level Interaction Insights into Carbon Utilization and Element Cycling Functions of Hydrothermarchaeota in Hydrothermal Sediment.</title>
        <authorList>
            <person name="Zhou Z."/>
            <person name="Liu Y."/>
            <person name="Xu W."/>
            <person name="Pan J."/>
            <person name="Luo Z.H."/>
            <person name="Li M."/>
        </authorList>
    </citation>
    <scope>NUCLEOTIDE SEQUENCE [LARGE SCALE GENOMIC DNA]</scope>
    <source>
        <strain evidence="2">HyVt-501</strain>
    </source>
</reference>
<evidence type="ECO:0000256" key="1">
    <source>
        <dbReference type="SAM" id="Coils"/>
    </source>
</evidence>
<dbReference type="Proteomes" id="UP000885792">
    <property type="component" value="Unassembled WGS sequence"/>
</dbReference>
<dbReference type="EMBL" id="DRNB01000008">
    <property type="protein sequence ID" value="HHJ63329.1"/>
    <property type="molecule type" value="Genomic_DNA"/>
</dbReference>
<gene>
    <name evidence="2" type="ORF">ENJ61_00315</name>
</gene>
<protein>
    <submittedName>
        <fullName evidence="2">Uncharacterized protein</fullName>
    </submittedName>
</protein>
<keyword evidence="1" id="KW-0175">Coiled coil</keyword>
<name>A0A7C5L251_AQUAO</name>
<evidence type="ECO:0000313" key="2">
    <source>
        <dbReference type="EMBL" id="HHJ63329.1"/>
    </source>
</evidence>
<organism evidence="2">
    <name type="scientific">Aquifex aeolicus</name>
    <dbReference type="NCBI Taxonomy" id="63363"/>
    <lineage>
        <taxon>Bacteria</taxon>
        <taxon>Pseudomonadati</taxon>
        <taxon>Aquificota</taxon>
        <taxon>Aquificia</taxon>
        <taxon>Aquificales</taxon>
        <taxon>Aquificaceae</taxon>
        <taxon>Aquifex</taxon>
    </lineage>
</organism>
<comment type="caution">
    <text evidence="2">The sequence shown here is derived from an EMBL/GenBank/DDBJ whole genome shotgun (WGS) entry which is preliminary data.</text>
</comment>